<dbReference type="AlphaFoldDB" id="A0A239GKM1"/>
<evidence type="ECO:0000256" key="2">
    <source>
        <dbReference type="ARBA" id="ARBA00023015"/>
    </source>
</evidence>
<dbReference type="InterPro" id="IPR036388">
    <property type="entry name" value="WH-like_DNA-bd_sf"/>
</dbReference>
<evidence type="ECO:0000256" key="4">
    <source>
        <dbReference type="ARBA" id="ARBA00023163"/>
    </source>
</evidence>
<evidence type="ECO:0000313" key="6">
    <source>
        <dbReference type="EMBL" id="SNS69308.1"/>
    </source>
</evidence>
<dbReference type="EMBL" id="FZOL01000013">
    <property type="protein sequence ID" value="SNS69308.1"/>
    <property type="molecule type" value="Genomic_DNA"/>
</dbReference>
<evidence type="ECO:0000256" key="3">
    <source>
        <dbReference type="ARBA" id="ARBA00023125"/>
    </source>
</evidence>
<dbReference type="Gene3D" id="1.10.10.10">
    <property type="entry name" value="Winged helix-like DNA-binding domain superfamily/Winged helix DNA-binding domain"/>
    <property type="match status" value="1"/>
</dbReference>
<dbReference type="FunFam" id="1.10.10.10:FF:000001">
    <property type="entry name" value="LysR family transcriptional regulator"/>
    <property type="match status" value="1"/>
</dbReference>
<proteinExistence type="inferred from homology"/>
<dbReference type="RefSeq" id="WP_042126346.1">
    <property type="nucleotide sequence ID" value="NZ_FZOL01000013.1"/>
</dbReference>
<dbReference type="STRING" id="1215104.GCA_000730585_02216"/>
<protein>
    <submittedName>
        <fullName evidence="6">Transcriptional regulator, LysR family</fullName>
    </submittedName>
</protein>
<dbReference type="OrthoDB" id="5671700at2"/>
<dbReference type="PANTHER" id="PTHR30537:SF31">
    <property type="entry name" value="TRANSCRIPTIONAL REGULATOR, LYSR FAMILY"/>
    <property type="match status" value="1"/>
</dbReference>
<organism evidence="6 7">
    <name type="scientific">Pseudomonas japonica</name>
    <dbReference type="NCBI Taxonomy" id="256466"/>
    <lineage>
        <taxon>Bacteria</taxon>
        <taxon>Pseudomonadati</taxon>
        <taxon>Pseudomonadota</taxon>
        <taxon>Gammaproteobacteria</taxon>
        <taxon>Pseudomonadales</taxon>
        <taxon>Pseudomonadaceae</taxon>
        <taxon>Pseudomonas</taxon>
    </lineage>
</organism>
<dbReference type="SUPFAM" id="SSF53850">
    <property type="entry name" value="Periplasmic binding protein-like II"/>
    <property type="match status" value="1"/>
</dbReference>
<dbReference type="InterPro" id="IPR036390">
    <property type="entry name" value="WH_DNA-bd_sf"/>
</dbReference>
<gene>
    <name evidence="6" type="ORF">SAMN05444352_11324</name>
</gene>
<dbReference type="GO" id="GO:0003700">
    <property type="term" value="F:DNA-binding transcription factor activity"/>
    <property type="evidence" value="ECO:0007669"/>
    <property type="project" value="InterPro"/>
</dbReference>
<dbReference type="PROSITE" id="PS50931">
    <property type="entry name" value="HTH_LYSR"/>
    <property type="match status" value="1"/>
</dbReference>
<evidence type="ECO:0000259" key="5">
    <source>
        <dbReference type="PROSITE" id="PS50931"/>
    </source>
</evidence>
<keyword evidence="7" id="KW-1185">Reference proteome</keyword>
<dbReference type="Pfam" id="PF03466">
    <property type="entry name" value="LysR_substrate"/>
    <property type="match status" value="1"/>
</dbReference>
<reference evidence="7" key="1">
    <citation type="submission" date="2017-06" db="EMBL/GenBank/DDBJ databases">
        <authorList>
            <person name="Varghese N."/>
            <person name="Submissions S."/>
        </authorList>
    </citation>
    <scope>NUCLEOTIDE SEQUENCE [LARGE SCALE GENOMIC DNA]</scope>
    <source>
        <strain evidence="7">DSM 22348</strain>
    </source>
</reference>
<dbReference type="PANTHER" id="PTHR30537">
    <property type="entry name" value="HTH-TYPE TRANSCRIPTIONAL REGULATOR"/>
    <property type="match status" value="1"/>
</dbReference>
<dbReference type="GO" id="GO:0006351">
    <property type="term" value="P:DNA-templated transcription"/>
    <property type="evidence" value="ECO:0007669"/>
    <property type="project" value="TreeGrafter"/>
</dbReference>
<evidence type="ECO:0000256" key="1">
    <source>
        <dbReference type="ARBA" id="ARBA00009437"/>
    </source>
</evidence>
<evidence type="ECO:0000313" key="7">
    <source>
        <dbReference type="Proteomes" id="UP000198407"/>
    </source>
</evidence>
<dbReference type="InterPro" id="IPR058163">
    <property type="entry name" value="LysR-type_TF_proteobact-type"/>
</dbReference>
<keyword evidence="2" id="KW-0805">Transcription regulation</keyword>
<feature type="domain" description="HTH lysR-type" evidence="5">
    <location>
        <begin position="1"/>
        <end position="59"/>
    </location>
</feature>
<dbReference type="SUPFAM" id="SSF46785">
    <property type="entry name" value="Winged helix' DNA-binding domain"/>
    <property type="match status" value="1"/>
</dbReference>
<dbReference type="CDD" id="cd08473">
    <property type="entry name" value="PBP2_CrgA_like_4"/>
    <property type="match status" value="1"/>
</dbReference>
<dbReference type="InterPro" id="IPR005119">
    <property type="entry name" value="LysR_subst-bd"/>
</dbReference>
<keyword evidence="4" id="KW-0804">Transcription</keyword>
<dbReference type="Pfam" id="PF00126">
    <property type="entry name" value="HTH_1"/>
    <property type="match status" value="1"/>
</dbReference>
<sequence length="323" mass="35730">MYDLNELYFFVQIVEHQGIAAASRALDIPKSRLSRHLAALEDRLGVRLINRSTRQFAVSDLGMEYYQHCLNMLDGAQAAQALIDDNQAAPRGLVRIACPTALLNFLVAGMIARFLDRHPEVEVHLESTNRQVDPLREGFDIALWVGFQPLEDSGLIMKRLSYSPQALVASPRLLERLGPAHSLADLGRFPSLSLPPCSGQSVWNMEGPGGVQATVRHTPRLVTDDMITLRRVALEGGGIVQLPRLVVFKDIHNGLLSPLLADWVPRGGVIHALLPSRRGIPQSVRVLLDFLADSFKALDIDNLYQGYVLRGDEDACFLTDVES</sequence>
<dbReference type="Proteomes" id="UP000198407">
    <property type="component" value="Unassembled WGS sequence"/>
</dbReference>
<name>A0A239GKM1_9PSED</name>
<dbReference type="Gene3D" id="3.40.190.290">
    <property type="match status" value="1"/>
</dbReference>
<keyword evidence="3" id="KW-0238">DNA-binding</keyword>
<dbReference type="InterPro" id="IPR000847">
    <property type="entry name" value="LysR_HTH_N"/>
</dbReference>
<accession>A0A239GKM1</accession>
<dbReference type="GO" id="GO:0043565">
    <property type="term" value="F:sequence-specific DNA binding"/>
    <property type="evidence" value="ECO:0007669"/>
    <property type="project" value="TreeGrafter"/>
</dbReference>
<comment type="similarity">
    <text evidence="1">Belongs to the LysR transcriptional regulatory family.</text>
</comment>